<evidence type="ECO:0000313" key="6">
    <source>
        <dbReference type="Proteomes" id="UP000509429"/>
    </source>
</evidence>
<dbReference type="Proteomes" id="UP000509429">
    <property type="component" value="Chromosome"/>
</dbReference>
<evidence type="ECO:0000259" key="4">
    <source>
        <dbReference type="Pfam" id="PF13525"/>
    </source>
</evidence>
<dbReference type="RefSeq" id="WP_174605457.1">
    <property type="nucleotide sequence ID" value="NZ_CP054490.1"/>
</dbReference>
<dbReference type="EMBL" id="CP054490">
    <property type="protein sequence ID" value="QKQ24018.1"/>
    <property type="molecule type" value="Genomic_DNA"/>
</dbReference>
<dbReference type="KEGG" id="reo:HUE58_02315"/>
<evidence type="ECO:0000256" key="2">
    <source>
        <dbReference type="PROSITE-ProRule" id="PRU00339"/>
    </source>
</evidence>
<dbReference type="InterPro" id="IPR019734">
    <property type="entry name" value="TPR_rpt"/>
</dbReference>
<keyword evidence="2" id="KW-0802">TPR repeat</keyword>
<feature type="domain" description="Outer membrane lipoprotein BamD-like" evidence="4">
    <location>
        <begin position="90"/>
        <end position="218"/>
    </location>
</feature>
<dbReference type="SUPFAM" id="SSF48452">
    <property type="entry name" value="TPR-like"/>
    <property type="match status" value="1"/>
</dbReference>
<protein>
    <submittedName>
        <fullName evidence="5">Tetratricopeptide repeat protein</fullName>
    </submittedName>
</protein>
<dbReference type="PROSITE" id="PS50005">
    <property type="entry name" value="TPR"/>
    <property type="match status" value="1"/>
</dbReference>
<keyword evidence="1 3" id="KW-0732">Signal</keyword>
<name>A0A6N0HNU2_9GAMM</name>
<feature type="repeat" description="TPR" evidence="2">
    <location>
        <begin position="93"/>
        <end position="126"/>
    </location>
</feature>
<reference evidence="5 6" key="1">
    <citation type="submission" date="2020-05" db="EMBL/GenBank/DDBJ databases">
        <title>Horizontal transmission and recombination maintain forever young bacterial symbiont genomes.</title>
        <authorList>
            <person name="Russell S.L."/>
            <person name="Pepper-Tunick E."/>
            <person name="Svedberg J."/>
            <person name="Byrne A."/>
            <person name="Ruelas Castillo J."/>
            <person name="Vollmers C."/>
            <person name="Beinart R.A."/>
            <person name="Corbett-Detig R."/>
        </authorList>
    </citation>
    <scope>NUCLEOTIDE SEQUENCE [LARGE SCALE GENOMIC DNA]</scope>
    <source>
        <strain evidence="5">JDF_Ridge</strain>
    </source>
</reference>
<dbReference type="Pfam" id="PF13525">
    <property type="entry name" value="YfiO"/>
    <property type="match status" value="1"/>
</dbReference>
<gene>
    <name evidence="5" type="ORF">HUE58_02315</name>
</gene>
<evidence type="ECO:0000256" key="1">
    <source>
        <dbReference type="ARBA" id="ARBA00022729"/>
    </source>
</evidence>
<keyword evidence="6" id="KW-1185">Reference proteome</keyword>
<evidence type="ECO:0000313" key="5">
    <source>
        <dbReference type="EMBL" id="QKQ24018.1"/>
    </source>
</evidence>
<evidence type="ECO:0000256" key="3">
    <source>
        <dbReference type="SAM" id="SignalP"/>
    </source>
</evidence>
<feature type="chain" id="PRO_5026949878" evidence="3">
    <location>
        <begin position="21"/>
        <end position="228"/>
    </location>
</feature>
<proteinExistence type="predicted"/>
<sequence length="228" mass="26513">MCHLGLVAFLSIFVCHPVSAGINTEKVVMDHNQKIKRLVRKNKALLGKIELLEQQQKISTGKIKELFNLITYQKSNATIVKTTLRVREYDQKAKRIYTQARSLLVTDQYDQAINLFKQYLATYPNNNHTPDVYYWLAKSYLTKEDFYNARNTFVVFQQQNPLHYKFSNSLFELAKVYIELNQQDKARSLLSAMLVKFPSHKAINRAKQLLSKIITPNPKSKINKLTIN</sequence>
<dbReference type="Gene3D" id="1.25.40.10">
    <property type="entry name" value="Tetratricopeptide repeat domain"/>
    <property type="match status" value="1"/>
</dbReference>
<dbReference type="InterPro" id="IPR011990">
    <property type="entry name" value="TPR-like_helical_dom_sf"/>
</dbReference>
<dbReference type="AlphaFoldDB" id="A0A6N0HNU2"/>
<organism evidence="5 6">
    <name type="scientific">Candidatus Ruthia endofausta</name>
    <dbReference type="NCBI Taxonomy" id="2738852"/>
    <lineage>
        <taxon>Bacteria</taxon>
        <taxon>Pseudomonadati</taxon>
        <taxon>Pseudomonadota</taxon>
        <taxon>Gammaproteobacteria</taxon>
        <taxon>Candidatus Pseudothioglobaceae</taxon>
        <taxon>Candidatus Ruthturnera</taxon>
    </lineage>
</organism>
<dbReference type="InterPro" id="IPR039565">
    <property type="entry name" value="BamD-like"/>
</dbReference>
<accession>A0A6N0HNU2</accession>
<feature type="signal peptide" evidence="3">
    <location>
        <begin position="1"/>
        <end position="20"/>
    </location>
</feature>